<evidence type="ECO:0000313" key="7">
    <source>
        <dbReference type="EMBL" id="KAF9614468.1"/>
    </source>
</evidence>
<name>A0A835LZW4_9MAGN</name>
<keyword evidence="4" id="KW-0378">Hydrolase</keyword>
<dbReference type="InterPro" id="IPR000070">
    <property type="entry name" value="Pectinesterase_cat"/>
</dbReference>
<dbReference type="GO" id="GO:0030599">
    <property type="term" value="F:pectinesterase activity"/>
    <property type="evidence" value="ECO:0007669"/>
    <property type="project" value="UniProtKB-EC"/>
</dbReference>
<comment type="pathway">
    <text evidence="1">Glycan metabolism; pectin degradation; 2-dehydro-3-deoxy-D-gluconate from pectin: step 1/5.</text>
</comment>
<comment type="similarity">
    <text evidence="2">Belongs to the pectinesterase family.</text>
</comment>
<dbReference type="InterPro" id="IPR012334">
    <property type="entry name" value="Pectin_lyas_fold"/>
</dbReference>
<dbReference type="OrthoDB" id="2019149at2759"/>
<keyword evidence="5" id="KW-0063">Aspartyl esterase</keyword>
<dbReference type="SUPFAM" id="SSF51126">
    <property type="entry name" value="Pectin lyase-like"/>
    <property type="match status" value="1"/>
</dbReference>
<dbReference type="GO" id="GO:0042545">
    <property type="term" value="P:cell wall modification"/>
    <property type="evidence" value="ECO:0007669"/>
    <property type="project" value="InterPro"/>
</dbReference>
<sequence length="119" mass="13851">MQDHSMRNARLIQQLQDQEQSQLCIGVRLWRGHKVFICKVYNKSGSTIYLGAAWGIFSRVVCSLRDLDGIINPSRGMDWRDPSRRGTVWLGEYKCKRRGADLRRQVPWAISFIDEEARP</sequence>
<evidence type="ECO:0000256" key="1">
    <source>
        <dbReference type="ARBA" id="ARBA00005184"/>
    </source>
</evidence>
<dbReference type="InterPro" id="IPR011050">
    <property type="entry name" value="Pectin_lyase_fold/virulence"/>
</dbReference>
<dbReference type="Pfam" id="PF01095">
    <property type="entry name" value="Pectinesterase"/>
    <property type="match status" value="1"/>
</dbReference>
<feature type="domain" description="Pectinesterase catalytic" evidence="6">
    <location>
        <begin position="43"/>
        <end position="109"/>
    </location>
</feature>
<dbReference type="PANTHER" id="PTHR31321:SF31">
    <property type="entry name" value="PECTINESTERASE QRT1"/>
    <property type="match status" value="1"/>
</dbReference>
<dbReference type="UniPathway" id="UPA00545">
    <property type="reaction ID" value="UER00823"/>
</dbReference>
<reference evidence="7 8" key="1">
    <citation type="submission" date="2020-10" db="EMBL/GenBank/DDBJ databases">
        <title>The Coptis chinensis genome and diversification of protoberbering-type alkaloids.</title>
        <authorList>
            <person name="Wang B."/>
            <person name="Shu S."/>
            <person name="Song C."/>
            <person name="Liu Y."/>
        </authorList>
    </citation>
    <scope>NUCLEOTIDE SEQUENCE [LARGE SCALE GENOMIC DNA]</scope>
    <source>
        <strain evidence="7">HL-2020</strain>
        <tissue evidence="7">Leaf</tissue>
    </source>
</reference>
<comment type="caution">
    <text evidence="7">The sequence shown here is derived from an EMBL/GenBank/DDBJ whole genome shotgun (WGS) entry which is preliminary data.</text>
</comment>
<dbReference type="Proteomes" id="UP000631114">
    <property type="component" value="Unassembled WGS sequence"/>
</dbReference>
<evidence type="ECO:0000256" key="3">
    <source>
        <dbReference type="ARBA" id="ARBA00013229"/>
    </source>
</evidence>
<dbReference type="AlphaFoldDB" id="A0A835LZW4"/>
<protein>
    <recommendedName>
        <fullName evidence="3">pectinesterase</fullName>
        <ecNumber evidence="3">3.1.1.11</ecNumber>
    </recommendedName>
</protein>
<evidence type="ECO:0000256" key="4">
    <source>
        <dbReference type="ARBA" id="ARBA00022801"/>
    </source>
</evidence>
<evidence type="ECO:0000256" key="5">
    <source>
        <dbReference type="ARBA" id="ARBA00023085"/>
    </source>
</evidence>
<dbReference type="GO" id="GO:0045490">
    <property type="term" value="P:pectin catabolic process"/>
    <property type="evidence" value="ECO:0007669"/>
    <property type="project" value="UniProtKB-UniPathway"/>
</dbReference>
<organism evidence="7 8">
    <name type="scientific">Coptis chinensis</name>
    <dbReference type="NCBI Taxonomy" id="261450"/>
    <lineage>
        <taxon>Eukaryota</taxon>
        <taxon>Viridiplantae</taxon>
        <taxon>Streptophyta</taxon>
        <taxon>Embryophyta</taxon>
        <taxon>Tracheophyta</taxon>
        <taxon>Spermatophyta</taxon>
        <taxon>Magnoliopsida</taxon>
        <taxon>Ranunculales</taxon>
        <taxon>Ranunculaceae</taxon>
        <taxon>Coptidoideae</taxon>
        <taxon>Coptis</taxon>
    </lineage>
</organism>
<gene>
    <name evidence="7" type="ORF">IFM89_018715</name>
</gene>
<accession>A0A835LZW4</accession>
<evidence type="ECO:0000313" key="8">
    <source>
        <dbReference type="Proteomes" id="UP000631114"/>
    </source>
</evidence>
<proteinExistence type="inferred from homology"/>
<evidence type="ECO:0000259" key="6">
    <source>
        <dbReference type="Pfam" id="PF01095"/>
    </source>
</evidence>
<dbReference type="PANTHER" id="PTHR31321">
    <property type="entry name" value="ACYL-COA THIOESTER HYDROLASE YBHC-RELATED"/>
    <property type="match status" value="1"/>
</dbReference>
<dbReference type="Gene3D" id="2.160.20.10">
    <property type="entry name" value="Single-stranded right-handed beta-helix, Pectin lyase-like"/>
    <property type="match status" value="1"/>
</dbReference>
<dbReference type="EMBL" id="JADFTS010000003">
    <property type="protein sequence ID" value="KAF9614468.1"/>
    <property type="molecule type" value="Genomic_DNA"/>
</dbReference>
<dbReference type="EC" id="3.1.1.11" evidence="3"/>
<evidence type="ECO:0000256" key="2">
    <source>
        <dbReference type="ARBA" id="ARBA00008891"/>
    </source>
</evidence>
<keyword evidence="8" id="KW-1185">Reference proteome</keyword>